<comment type="subcellular location">
    <subcellularLocation>
        <location evidence="1">Membrane</location>
    </subcellularLocation>
</comment>
<name>A0A8X6X881_9ARAC</name>
<dbReference type="GO" id="GO:0016020">
    <property type="term" value="C:membrane"/>
    <property type="evidence" value="ECO:0007669"/>
    <property type="project" value="UniProtKB-SubCell"/>
</dbReference>
<dbReference type="PROSITE" id="PS50262">
    <property type="entry name" value="G_PROTEIN_RECEP_F1_2"/>
    <property type="match status" value="1"/>
</dbReference>
<evidence type="ECO:0000256" key="1">
    <source>
        <dbReference type="ARBA" id="ARBA00004370"/>
    </source>
</evidence>
<reference evidence="6" key="1">
    <citation type="submission" date="2020-08" db="EMBL/GenBank/DDBJ databases">
        <title>Multicomponent nature underlies the extraordinary mechanical properties of spider dragline silk.</title>
        <authorList>
            <person name="Kono N."/>
            <person name="Nakamura H."/>
            <person name="Mori M."/>
            <person name="Yoshida Y."/>
            <person name="Ohtoshi R."/>
            <person name="Malay A.D."/>
            <person name="Moran D.A.P."/>
            <person name="Tomita M."/>
            <person name="Numata K."/>
            <person name="Arakawa K."/>
        </authorList>
    </citation>
    <scope>NUCLEOTIDE SEQUENCE</scope>
</reference>
<dbReference type="OrthoDB" id="6436927at2759"/>
<evidence type="ECO:0000256" key="4">
    <source>
        <dbReference type="ARBA" id="ARBA00023136"/>
    </source>
</evidence>
<keyword evidence="2" id="KW-0812">Transmembrane</keyword>
<dbReference type="PROSITE" id="PS00238">
    <property type="entry name" value="OPSIN"/>
    <property type="match status" value="1"/>
</dbReference>
<dbReference type="SUPFAM" id="SSF81321">
    <property type="entry name" value="Family A G protein-coupled receptor-like"/>
    <property type="match status" value="1"/>
</dbReference>
<dbReference type="Proteomes" id="UP000886998">
    <property type="component" value="Unassembled WGS sequence"/>
</dbReference>
<dbReference type="AlphaFoldDB" id="A0A8X6X881"/>
<protein>
    <submittedName>
        <fullName evidence="6">G_PROTEIN_RECEP_F1_2 domain-containing protein</fullName>
    </submittedName>
</protein>
<organism evidence="6 7">
    <name type="scientific">Trichonephila inaurata madagascariensis</name>
    <dbReference type="NCBI Taxonomy" id="2747483"/>
    <lineage>
        <taxon>Eukaryota</taxon>
        <taxon>Metazoa</taxon>
        <taxon>Ecdysozoa</taxon>
        <taxon>Arthropoda</taxon>
        <taxon>Chelicerata</taxon>
        <taxon>Arachnida</taxon>
        <taxon>Araneae</taxon>
        <taxon>Araneomorphae</taxon>
        <taxon>Entelegynae</taxon>
        <taxon>Araneoidea</taxon>
        <taxon>Nephilidae</taxon>
        <taxon>Trichonephila</taxon>
        <taxon>Trichonephila inaurata</taxon>
    </lineage>
</organism>
<evidence type="ECO:0000313" key="6">
    <source>
        <dbReference type="EMBL" id="GFY48892.1"/>
    </source>
</evidence>
<keyword evidence="3" id="KW-1133">Transmembrane helix</keyword>
<dbReference type="Gene3D" id="1.20.1070.10">
    <property type="entry name" value="Rhodopsin 7-helix transmembrane proteins"/>
    <property type="match status" value="1"/>
</dbReference>
<accession>A0A8X6X881</accession>
<comment type="caution">
    <text evidence="6">The sequence shown here is derived from an EMBL/GenBank/DDBJ whole genome shotgun (WGS) entry which is preliminary data.</text>
</comment>
<gene>
    <name evidence="6" type="primary">AVEN_205584_1</name>
    <name evidence="6" type="ORF">TNIN_497301</name>
</gene>
<keyword evidence="4" id="KW-0472">Membrane</keyword>
<keyword evidence="7" id="KW-1185">Reference proteome</keyword>
<evidence type="ECO:0000259" key="5">
    <source>
        <dbReference type="PROSITE" id="PS50262"/>
    </source>
</evidence>
<sequence>MVAWFPYAIVCLFEAYGDPELLPRICRILAALFCKTAAATNPIIYLFMSKGFRREVTETTYRSKCSFWKSKMFEMVYTGMKLFLVRITSWCGKEEMYSSA</sequence>
<dbReference type="EMBL" id="BMAV01006688">
    <property type="protein sequence ID" value="GFY48892.1"/>
    <property type="molecule type" value="Genomic_DNA"/>
</dbReference>
<evidence type="ECO:0000256" key="3">
    <source>
        <dbReference type="ARBA" id="ARBA00022989"/>
    </source>
</evidence>
<feature type="domain" description="G-protein coupled receptors family 1 profile" evidence="5">
    <location>
        <begin position="1"/>
        <end position="45"/>
    </location>
</feature>
<evidence type="ECO:0000313" key="7">
    <source>
        <dbReference type="Proteomes" id="UP000886998"/>
    </source>
</evidence>
<evidence type="ECO:0000256" key="2">
    <source>
        <dbReference type="ARBA" id="ARBA00022692"/>
    </source>
</evidence>
<dbReference type="InterPro" id="IPR017452">
    <property type="entry name" value="GPCR_Rhodpsn_7TM"/>
</dbReference>
<dbReference type="InterPro" id="IPR027430">
    <property type="entry name" value="Retinal_BS"/>
</dbReference>
<proteinExistence type="predicted"/>